<dbReference type="AlphaFoldDB" id="A0A485M8Y2"/>
<organism evidence="4 5">
    <name type="scientific">Lynx pardinus</name>
    <name type="common">Iberian lynx</name>
    <name type="synonym">Felis pardina</name>
    <dbReference type="NCBI Taxonomy" id="191816"/>
    <lineage>
        <taxon>Eukaryota</taxon>
        <taxon>Metazoa</taxon>
        <taxon>Chordata</taxon>
        <taxon>Craniata</taxon>
        <taxon>Vertebrata</taxon>
        <taxon>Euteleostomi</taxon>
        <taxon>Mammalia</taxon>
        <taxon>Eutheria</taxon>
        <taxon>Laurasiatheria</taxon>
        <taxon>Carnivora</taxon>
        <taxon>Feliformia</taxon>
        <taxon>Felidae</taxon>
        <taxon>Felinae</taxon>
        <taxon>Lynx</taxon>
    </lineage>
</organism>
<dbReference type="EMBL" id="CAAGRJ010000168">
    <property type="protein sequence ID" value="VFV17280.1"/>
    <property type="molecule type" value="Genomic_DNA"/>
</dbReference>
<dbReference type="PROSITE" id="PS50181">
    <property type="entry name" value="FBOX"/>
    <property type="match status" value="1"/>
</dbReference>
<dbReference type="PANTHER" id="PTHR46550:SF2">
    <property type="entry name" value="EXPRESSED SEQUENCE C85627-RELATED"/>
    <property type="match status" value="1"/>
</dbReference>
<dbReference type="InterPro" id="IPR036047">
    <property type="entry name" value="F-box-like_dom_sf"/>
</dbReference>
<dbReference type="InterPro" id="IPR001810">
    <property type="entry name" value="F-box_dom"/>
</dbReference>
<dbReference type="GO" id="GO:0005737">
    <property type="term" value="C:cytoplasm"/>
    <property type="evidence" value="ECO:0007669"/>
    <property type="project" value="TreeGrafter"/>
</dbReference>
<evidence type="ECO:0000313" key="5">
    <source>
        <dbReference type="Proteomes" id="UP000386466"/>
    </source>
</evidence>
<dbReference type="Proteomes" id="UP000386466">
    <property type="component" value="Unassembled WGS sequence"/>
</dbReference>
<evidence type="ECO:0000256" key="1">
    <source>
        <dbReference type="ARBA" id="ARBA00004906"/>
    </source>
</evidence>
<reference evidence="4 5" key="1">
    <citation type="submission" date="2019-01" db="EMBL/GenBank/DDBJ databases">
        <authorList>
            <person name="Alioto T."/>
            <person name="Alioto T."/>
        </authorList>
    </citation>
    <scope>NUCLEOTIDE SEQUENCE [LARGE SCALE GENOMIC DNA]</scope>
</reference>
<dbReference type="Pfam" id="PF12937">
    <property type="entry name" value="F-box-like"/>
    <property type="match status" value="1"/>
</dbReference>
<dbReference type="Gene3D" id="1.20.1280.50">
    <property type="match status" value="1"/>
</dbReference>
<evidence type="ECO:0000256" key="2">
    <source>
        <dbReference type="ARBA" id="ARBA00022786"/>
    </source>
</evidence>
<evidence type="ECO:0000259" key="3">
    <source>
        <dbReference type="PROSITE" id="PS50181"/>
    </source>
</evidence>
<dbReference type="PANTHER" id="PTHR46550">
    <property type="entry name" value="F-BOX ONLY PROTEIN 3"/>
    <property type="match status" value="1"/>
</dbReference>
<evidence type="ECO:0000313" key="4">
    <source>
        <dbReference type="EMBL" id="VFV17280.1"/>
    </source>
</evidence>
<dbReference type="InterPro" id="IPR052121">
    <property type="entry name" value="F-box_SCF_Substrate_Recog"/>
</dbReference>
<dbReference type="Gene3D" id="2.130.10.10">
    <property type="entry name" value="YVTN repeat-like/Quinoprotein amine dehydrogenase"/>
    <property type="match status" value="1"/>
</dbReference>
<keyword evidence="5" id="KW-1185">Reference proteome</keyword>
<dbReference type="SUPFAM" id="SSF50978">
    <property type="entry name" value="WD40 repeat-like"/>
    <property type="match status" value="1"/>
</dbReference>
<dbReference type="SMART" id="SM00256">
    <property type="entry name" value="FBOX"/>
    <property type="match status" value="1"/>
</dbReference>
<dbReference type="InterPro" id="IPR036322">
    <property type="entry name" value="WD40_repeat_dom_sf"/>
</dbReference>
<dbReference type="CDD" id="cd22137">
    <property type="entry name" value="F-box_FBXW12"/>
    <property type="match status" value="1"/>
</dbReference>
<comment type="pathway">
    <text evidence="1">Protein modification; protein ubiquitination.</text>
</comment>
<protein>
    <recommendedName>
        <fullName evidence="3">F-box domain-containing protein</fullName>
    </recommendedName>
</protein>
<proteinExistence type="predicted"/>
<dbReference type="SUPFAM" id="SSF81383">
    <property type="entry name" value="F-box domain"/>
    <property type="match status" value="1"/>
</dbReference>
<sequence>MALQLPDLPTLKIFSFLDAFSLLQASQVNREWNRVAENDHLWRNLCLKKWSFCNFSKCLGSQTWKQFFLKQTKQEYQMALAQPEDFIFKEATGNLGIIGPMAYLSGNGPTMGGREKSIICTVSSKHMLYAWDVQEGTMIWSSPVQQSSITHLATLPQMYLAFTVDLEGTVKVWNCQDQDALATFPVSQACFSLEVCLTKDGPFLMVGNSEGDIYTLTVPELRGVSKVHAFKYTVDLLHCSPDKKWVFASGTHQNILPRVFFTECLLKPPEAKSPLSLSIPFSSCCRACWAPRRTSRITLMYRRGSSKKTGFTTFDLMTERTGGRTVIQAHQVATFLLPVHMESPIWMGASDGNMIVFESGPYLFLFTISGHQLQRFEDHQRTIGNLWAVRMHLLPPRPTHCSACDSGPLIPRLL</sequence>
<dbReference type="InterPro" id="IPR015943">
    <property type="entry name" value="WD40/YVTN_repeat-like_dom_sf"/>
</dbReference>
<gene>
    <name evidence="4" type="ORF">LYPA_23C015270</name>
</gene>
<name>A0A485M8Y2_LYNPA</name>
<accession>A0A485M8Y2</accession>
<keyword evidence="2" id="KW-0833">Ubl conjugation pathway</keyword>
<feature type="domain" description="F-box" evidence="3">
    <location>
        <begin position="1"/>
        <end position="45"/>
    </location>
</feature>